<accession>A0ABY2X8E7</accession>
<dbReference type="PIRSF" id="PIRSF006241">
    <property type="entry name" value="HyI"/>
    <property type="match status" value="1"/>
</dbReference>
<dbReference type="InterPro" id="IPR026040">
    <property type="entry name" value="HyI-like"/>
</dbReference>
<proteinExistence type="inferred from homology"/>
<dbReference type="SUPFAM" id="SSF51658">
    <property type="entry name" value="Xylose isomerase-like"/>
    <property type="match status" value="1"/>
</dbReference>
<dbReference type="Pfam" id="PF01261">
    <property type="entry name" value="AP_endonuc_2"/>
    <property type="match status" value="1"/>
</dbReference>
<evidence type="ECO:0000256" key="2">
    <source>
        <dbReference type="PIRNR" id="PIRNR006241"/>
    </source>
</evidence>
<dbReference type="InterPro" id="IPR036237">
    <property type="entry name" value="Xyl_isomerase-like_sf"/>
</dbReference>
<name>A0ABY2X8E7_9RHOB</name>
<protein>
    <submittedName>
        <fullName evidence="4">TIM barrel protein</fullName>
    </submittedName>
</protein>
<sequence length="259" mass="27379">MKLIANISMMFTEVALAQRLDQARAAGFEGVEIQFPDDADIAPLQAAIRDTGLPVVLINVPRGPGDAVGLASLPGEEPAFARAVETCARQAKALGVRKVNVLAGRPPEGADPAACRATLVANLRHAAEVFAGIGVRVMVEPVNPGDVPGFFLPSLGAALSVLNEAAHDNLALQFDLYHMEITEPDLLEAIRTAGKRIGHVQFADTPGRHEPGTGTIDFARAFDALRATGYADVVSAEYRPAGATTDQLGWIPDFKRILA</sequence>
<evidence type="ECO:0000256" key="1">
    <source>
        <dbReference type="ARBA" id="ARBA00023235"/>
    </source>
</evidence>
<organism evidence="4 5">
    <name type="scientific">Arenibacterium halophilum</name>
    <dbReference type="NCBI Taxonomy" id="2583821"/>
    <lineage>
        <taxon>Bacteria</taxon>
        <taxon>Pseudomonadati</taxon>
        <taxon>Pseudomonadota</taxon>
        <taxon>Alphaproteobacteria</taxon>
        <taxon>Rhodobacterales</taxon>
        <taxon>Paracoccaceae</taxon>
        <taxon>Arenibacterium</taxon>
    </lineage>
</organism>
<dbReference type="PANTHER" id="PTHR43489:SF6">
    <property type="entry name" value="HYDROXYPYRUVATE ISOMERASE-RELATED"/>
    <property type="match status" value="1"/>
</dbReference>
<dbReference type="EMBL" id="VCPC01000002">
    <property type="protein sequence ID" value="TMV12646.1"/>
    <property type="molecule type" value="Genomic_DNA"/>
</dbReference>
<feature type="domain" description="Xylose isomerase-like TIM barrel" evidence="3">
    <location>
        <begin position="20"/>
        <end position="251"/>
    </location>
</feature>
<dbReference type="InterPro" id="IPR050417">
    <property type="entry name" value="Sugar_Epim/Isomerase"/>
</dbReference>
<dbReference type="InterPro" id="IPR013022">
    <property type="entry name" value="Xyl_isomerase-like_TIM-brl"/>
</dbReference>
<keyword evidence="5" id="KW-1185">Reference proteome</keyword>
<evidence type="ECO:0000313" key="4">
    <source>
        <dbReference type="EMBL" id="TMV12646.1"/>
    </source>
</evidence>
<dbReference type="Gene3D" id="3.20.20.150">
    <property type="entry name" value="Divalent-metal-dependent TIM barrel enzymes"/>
    <property type="match status" value="1"/>
</dbReference>
<dbReference type="Proteomes" id="UP001191082">
    <property type="component" value="Unassembled WGS sequence"/>
</dbReference>
<reference evidence="4 5" key="1">
    <citation type="submission" date="2019-05" db="EMBL/GenBank/DDBJ databases">
        <title>Marivita sp. nov. isolated from sea sediment.</title>
        <authorList>
            <person name="Kim W."/>
        </authorList>
    </citation>
    <scope>NUCLEOTIDE SEQUENCE [LARGE SCALE GENOMIC DNA]</scope>
    <source>
        <strain evidence="4 5">CAU 1492</strain>
    </source>
</reference>
<evidence type="ECO:0000313" key="5">
    <source>
        <dbReference type="Proteomes" id="UP001191082"/>
    </source>
</evidence>
<dbReference type="PANTHER" id="PTHR43489">
    <property type="entry name" value="ISOMERASE"/>
    <property type="match status" value="1"/>
</dbReference>
<dbReference type="RefSeq" id="WP_138863200.1">
    <property type="nucleotide sequence ID" value="NZ_VCPC01000002.1"/>
</dbReference>
<comment type="caution">
    <text evidence="4">The sequence shown here is derived from an EMBL/GenBank/DDBJ whole genome shotgun (WGS) entry which is preliminary data.</text>
</comment>
<evidence type="ECO:0000259" key="3">
    <source>
        <dbReference type="Pfam" id="PF01261"/>
    </source>
</evidence>
<comment type="similarity">
    <text evidence="2">Belongs to the hyi family.</text>
</comment>
<gene>
    <name evidence="4" type="ORF">FGK64_07505</name>
</gene>
<keyword evidence="1 2" id="KW-0413">Isomerase</keyword>